<dbReference type="OrthoDB" id="877026at2"/>
<evidence type="ECO:0000313" key="2">
    <source>
        <dbReference type="EMBL" id="RTQ47166.1"/>
    </source>
</evidence>
<organism evidence="2 3">
    <name type="scientific">Hymenobacter gummosus</name>
    <dbReference type="NCBI Taxonomy" id="1776032"/>
    <lineage>
        <taxon>Bacteria</taxon>
        <taxon>Pseudomonadati</taxon>
        <taxon>Bacteroidota</taxon>
        <taxon>Cytophagia</taxon>
        <taxon>Cytophagales</taxon>
        <taxon>Hymenobacteraceae</taxon>
        <taxon>Hymenobacter</taxon>
    </lineage>
</organism>
<feature type="chain" id="PRO_5018707623" description="Secreted protein" evidence="1">
    <location>
        <begin position="29"/>
        <end position="243"/>
    </location>
</feature>
<evidence type="ECO:0008006" key="4">
    <source>
        <dbReference type="Google" id="ProtNLM"/>
    </source>
</evidence>
<protein>
    <recommendedName>
        <fullName evidence="4">Secreted protein</fullName>
    </recommendedName>
</protein>
<gene>
    <name evidence="2" type="ORF">EJV47_19925</name>
</gene>
<evidence type="ECO:0000256" key="1">
    <source>
        <dbReference type="SAM" id="SignalP"/>
    </source>
</evidence>
<reference evidence="2 3" key="1">
    <citation type="submission" date="2018-12" db="EMBL/GenBank/DDBJ databases">
        <title>Hymenobacter gummosus sp. nov., isolated from a spring.</title>
        <authorList>
            <person name="Nie L."/>
        </authorList>
    </citation>
    <scope>NUCLEOTIDE SEQUENCE [LARGE SCALE GENOMIC DNA]</scope>
    <source>
        <strain evidence="2 3">KCTC 52166</strain>
    </source>
</reference>
<comment type="caution">
    <text evidence="2">The sequence shown here is derived from an EMBL/GenBank/DDBJ whole genome shotgun (WGS) entry which is preliminary data.</text>
</comment>
<dbReference type="Proteomes" id="UP000282184">
    <property type="component" value="Unassembled WGS sequence"/>
</dbReference>
<evidence type="ECO:0000313" key="3">
    <source>
        <dbReference type="Proteomes" id="UP000282184"/>
    </source>
</evidence>
<keyword evidence="1" id="KW-0732">Signal</keyword>
<name>A0A3S0K303_9BACT</name>
<sequence>MKPILLLSLVLGCALPLTVNGTSLRALPADTVPGHTHLVRRLVQTMCAQLADPKSGPARNMTPAEATQYAQQLYARAVSSHSTAYQQQLNAADKAGISPDAAVQRVAKDAQAALWRNCAASVGLFSQLAQTQQIKQVLAGRLLDIGAAERRVLQPVARAVCQQLAAADKQLAISQRPLREQDVLVEGSIRKSLAAQRPQLETFYSTAQLSNQDYIREIIVKVMLLVVGPEGCGQYVVPPAADE</sequence>
<feature type="signal peptide" evidence="1">
    <location>
        <begin position="1"/>
        <end position="28"/>
    </location>
</feature>
<dbReference type="EMBL" id="RXOF01000013">
    <property type="protein sequence ID" value="RTQ47166.1"/>
    <property type="molecule type" value="Genomic_DNA"/>
</dbReference>
<keyword evidence="3" id="KW-1185">Reference proteome</keyword>
<dbReference type="AlphaFoldDB" id="A0A3S0K303"/>
<dbReference type="RefSeq" id="WP_126694965.1">
    <property type="nucleotide sequence ID" value="NZ_RXOF01000013.1"/>
</dbReference>
<accession>A0A3S0K303</accession>
<proteinExistence type="predicted"/>